<evidence type="ECO:0000256" key="3">
    <source>
        <dbReference type="ARBA" id="ARBA00022578"/>
    </source>
</evidence>
<dbReference type="Proteomes" id="UP000198802">
    <property type="component" value="Unassembled WGS sequence"/>
</dbReference>
<evidence type="ECO:0000256" key="4">
    <source>
        <dbReference type="ARBA" id="ARBA00023125"/>
    </source>
</evidence>
<comment type="function">
    <text evidence="1 6">Required for the transposition of the insertion element.</text>
</comment>
<keyword evidence="6" id="KW-0814">Transposable element</keyword>
<evidence type="ECO:0000256" key="6">
    <source>
        <dbReference type="RuleBase" id="RU365089"/>
    </source>
</evidence>
<evidence type="ECO:0000313" key="7">
    <source>
        <dbReference type="EMBL" id="CUU59766.1"/>
    </source>
</evidence>
<proteinExistence type="inferred from homology"/>
<gene>
    <name evidence="7" type="ORF">Ga0074812_13165</name>
</gene>
<dbReference type="PROSITE" id="PS01007">
    <property type="entry name" value="TRANSPOSASE_MUTATOR"/>
    <property type="match status" value="1"/>
</dbReference>
<protein>
    <recommendedName>
        <fullName evidence="6">Mutator family transposase</fullName>
    </recommendedName>
</protein>
<keyword evidence="4 6" id="KW-0238">DNA-binding</keyword>
<dbReference type="GO" id="GO:0003677">
    <property type="term" value="F:DNA binding"/>
    <property type="evidence" value="ECO:0007669"/>
    <property type="project" value="UniProtKB-UniRule"/>
</dbReference>
<dbReference type="RefSeq" id="WP_091284067.1">
    <property type="nucleotide sequence ID" value="NZ_FAOZ01000031.1"/>
</dbReference>
<dbReference type="InterPro" id="IPR001207">
    <property type="entry name" value="Transposase_mutator"/>
</dbReference>
<reference evidence="8" key="1">
    <citation type="submission" date="2015-11" db="EMBL/GenBank/DDBJ databases">
        <authorList>
            <person name="Varghese N."/>
        </authorList>
    </citation>
    <scope>NUCLEOTIDE SEQUENCE [LARGE SCALE GENOMIC DNA]</scope>
    <source>
        <strain evidence="8">DSM 45899</strain>
    </source>
</reference>
<keyword evidence="8" id="KW-1185">Reference proteome</keyword>
<dbReference type="EMBL" id="FAOZ01000031">
    <property type="protein sequence ID" value="CUU59766.1"/>
    <property type="molecule type" value="Genomic_DNA"/>
</dbReference>
<organism evidence="7 8">
    <name type="scientific">Parafrankia irregularis</name>
    <dbReference type="NCBI Taxonomy" id="795642"/>
    <lineage>
        <taxon>Bacteria</taxon>
        <taxon>Bacillati</taxon>
        <taxon>Actinomycetota</taxon>
        <taxon>Actinomycetes</taxon>
        <taxon>Frankiales</taxon>
        <taxon>Frankiaceae</taxon>
        <taxon>Parafrankia</taxon>
    </lineage>
</organism>
<evidence type="ECO:0000256" key="5">
    <source>
        <dbReference type="ARBA" id="ARBA00023172"/>
    </source>
</evidence>
<accession>A0A0S4QYZ4</accession>
<name>A0A0S4QYZ4_9ACTN</name>
<comment type="similarity">
    <text evidence="2 6">Belongs to the transposase mutator family.</text>
</comment>
<dbReference type="AlphaFoldDB" id="A0A0S4QYZ4"/>
<evidence type="ECO:0000313" key="8">
    <source>
        <dbReference type="Proteomes" id="UP000198802"/>
    </source>
</evidence>
<dbReference type="PANTHER" id="PTHR33217:SF7">
    <property type="entry name" value="TRANSPOSASE FOR INSERTION SEQUENCE ELEMENT IS1081"/>
    <property type="match status" value="1"/>
</dbReference>
<evidence type="ECO:0000256" key="1">
    <source>
        <dbReference type="ARBA" id="ARBA00002190"/>
    </source>
</evidence>
<dbReference type="GO" id="GO:0006313">
    <property type="term" value="P:DNA transposition"/>
    <property type="evidence" value="ECO:0007669"/>
    <property type="project" value="UniProtKB-UniRule"/>
</dbReference>
<keyword evidence="3 6" id="KW-0815">Transposition</keyword>
<sequence length="413" mass="45784">MAVRPTVTDAEGFGKELMAASPDLLGSMVKAFAEALMGADTDGICGAEYGEVSPDRVNRRNGYRMREWDTRAGTIELAVPKLRQGSYFPEWLLTRRRRAEQALISVVATSYLLGVSTRRVDKLVEQLGVANISKSQVSKLAKHLDAQVEAFRSRPLDAGPYRFVQADALTMKVREDGRVINVHCLLAVGVNGDGHREILGLDVVSSEDGAGWLAFFRGLVARGLSGVRLVTSDAHRGLVNAIGSTLPGASWQRCRTHYLRDLLVATPKSSQPWVATLVRTIFDQADANEVSVQFDRVVDALTEKLPKAADHLSDAKADLLAFTTYPREIWRQIWSSNPQERLNREIRRRTDVVGIFPSRDAIIRLIGAVLAEQHDEWIETHRYIGLEILARTDPSHNTEDTPEITVTHEALTA</sequence>
<dbReference type="Pfam" id="PF00872">
    <property type="entry name" value="Transposase_mut"/>
    <property type="match status" value="1"/>
</dbReference>
<keyword evidence="5 6" id="KW-0233">DNA recombination</keyword>
<dbReference type="GO" id="GO:0004803">
    <property type="term" value="F:transposase activity"/>
    <property type="evidence" value="ECO:0007669"/>
    <property type="project" value="UniProtKB-UniRule"/>
</dbReference>
<dbReference type="NCBIfam" id="NF033543">
    <property type="entry name" value="transpos_IS256"/>
    <property type="match status" value="1"/>
</dbReference>
<evidence type="ECO:0000256" key="2">
    <source>
        <dbReference type="ARBA" id="ARBA00010961"/>
    </source>
</evidence>
<dbReference type="PANTHER" id="PTHR33217">
    <property type="entry name" value="TRANSPOSASE FOR INSERTION SEQUENCE ELEMENT IS1081"/>
    <property type="match status" value="1"/>
</dbReference>